<evidence type="ECO:0000313" key="4">
    <source>
        <dbReference type="EMBL" id="HGN89537.1"/>
    </source>
</evidence>
<dbReference type="AlphaFoldDB" id="A0A7C4E0S6"/>
<feature type="transmembrane region" description="Helical" evidence="2">
    <location>
        <begin position="61"/>
        <end position="78"/>
    </location>
</feature>
<dbReference type="EMBL" id="DTAD01000004">
    <property type="protein sequence ID" value="HGN89537.1"/>
    <property type="molecule type" value="Genomic_DNA"/>
</dbReference>
<gene>
    <name evidence="4" type="ORF">ENT82_00190</name>
    <name evidence="3" type="ORF">ENU43_04840</name>
</gene>
<name>A0A7C4E0S6_CALS0</name>
<evidence type="ECO:0008006" key="5">
    <source>
        <dbReference type="Google" id="ProtNLM"/>
    </source>
</evidence>
<keyword evidence="2" id="KW-0472">Membrane</keyword>
<feature type="region of interest" description="Disordered" evidence="1">
    <location>
        <begin position="126"/>
        <end position="150"/>
    </location>
</feature>
<feature type="transmembrane region" description="Helical" evidence="2">
    <location>
        <begin position="98"/>
        <end position="119"/>
    </location>
</feature>
<keyword evidence="2" id="KW-0812">Transmembrane</keyword>
<sequence>MLVEMWGYLRFAAATVLSFAIAFILIYLENIYINPLHPAIISILLTASAAGLVARASAKSALAAAVGGLAAFALSRFLNFSLWSPSQLEADLFVSRLLLIGGATFLAGLMGYVAGNVFAPKPVEAEKPVQPTSATQKIEQPPTKSPPPQENVQQIMKICKFCSSVIPGESRFCPMCGAKLIETGEESSESIQGRG</sequence>
<organism evidence="4">
    <name type="scientific">Caldiarchaeum subterraneum</name>
    <dbReference type="NCBI Taxonomy" id="311458"/>
    <lineage>
        <taxon>Archaea</taxon>
        <taxon>Nitrososphaerota</taxon>
        <taxon>Candidatus Caldarchaeales</taxon>
        <taxon>Candidatus Caldarchaeaceae</taxon>
        <taxon>Candidatus Caldarchaeum</taxon>
    </lineage>
</organism>
<protein>
    <recommendedName>
        <fullName evidence="5">Zinc ribbon domain-containing protein</fullName>
    </recommendedName>
</protein>
<evidence type="ECO:0000313" key="3">
    <source>
        <dbReference type="EMBL" id="HGL40972.1"/>
    </source>
</evidence>
<evidence type="ECO:0000256" key="2">
    <source>
        <dbReference type="SAM" id="Phobius"/>
    </source>
</evidence>
<comment type="caution">
    <text evidence="4">The sequence shown here is derived from an EMBL/GenBank/DDBJ whole genome shotgun (WGS) entry which is preliminary data.</text>
</comment>
<keyword evidence="2" id="KW-1133">Transmembrane helix</keyword>
<reference evidence="4" key="1">
    <citation type="journal article" date="2020" name="mSystems">
        <title>Genome- and Community-Level Interaction Insights into Carbon Utilization and Element Cycling Functions of Hydrothermarchaeota in Hydrothermal Sediment.</title>
        <authorList>
            <person name="Zhou Z."/>
            <person name="Liu Y."/>
            <person name="Xu W."/>
            <person name="Pan J."/>
            <person name="Luo Z.H."/>
            <person name="Li M."/>
        </authorList>
    </citation>
    <scope>NUCLEOTIDE SEQUENCE [LARGE SCALE GENOMIC DNA]</scope>
    <source>
        <strain evidence="4">SpSt-613</strain>
        <strain evidence="3">SpSt-669</strain>
    </source>
</reference>
<proteinExistence type="predicted"/>
<dbReference type="EMBL" id="DTCM01000062">
    <property type="protein sequence ID" value="HGL40972.1"/>
    <property type="molecule type" value="Genomic_DNA"/>
</dbReference>
<feature type="transmembrane region" description="Helical" evidence="2">
    <location>
        <begin position="7"/>
        <end position="28"/>
    </location>
</feature>
<accession>A0A7C4E0S6</accession>
<evidence type="ECO:0000256" key="1">
    <source>
        <dbReference type="SAM" id="MobiDB-lite"/>
    </source>
</evidence>
<feature type="transmembrane region" description="Helical" evidence="2">
    <location>
        <begin position="34"/>
        <end position="54"/>
    </location>
</feature>